<protein>
    <recommendedName>
        <fullName evidence="2">Metallo-beta-lactamase domain-containing protein</fullName>
    </recommendedName>
</protein>
<dbReference type="AlphaFoldDB" id="H2Y2H9"/>
<reference evidence="3" key="2">
    <citation type="journal article" date="2008" name="Genome Biol.">
        <title>Improved genome assembly and evidence-based global gene model set for the chordate Ciona intestinalis: new insight into intron and operon populations.</title>
        <authorList>
            <person name="Satou Y."/>
            <person name="Mineta K."/>
            <person name="Ogasawara M."/>
            <person name="Sasakura Y."/>
            <person name="Shoguchi E."/>
            <person name="Ueno K."/>
            <person name="Yamada L."/>
            <person name="Matsumoto J."/>
            <person name="Wasserscheid J."/>
            <person name="Dewar K."/>
            <person name="Wiley G.B."/>
            <person name="Macmil S.L."/>
            <person name="Roe B.A."/>
            <person name="Zeller R.W."/>
            <person name="Hastings K.E."/>
            <person name="Lemaire P."/>
            <person name="Lindquist E."/>
            <person name="Endo T."/>
            <person name="Hotta K."/>
            <person name="Inaba K."/>
        </authorList>
    </citation>
    <scope>NUCLEOTIDE SEQUENCE [LARGE SCALE GENOMIC DNA]</scope>
    <source>
        <strain evidence="3">wild type</strain>
    </source>
</reference>
<dbReference type="Gene3D" id="3.60.15.30">
    <property type="entry name" value="Metallo-beta-lactamase domain"/>
    <property type="match status" value="1"/>
</dbReference>
<dbReference type="PANTHER" id="PTHR43223:SF2">
    <property type="entry name" value="METALLO-BETA-LACTAMASE DOMAIN-CONTAINING PROTEIN"/>
    <property type="match status" value="1"/>
</dbReference>
<dbReference type="SUPFAM" id="SSF56281">
    <property type="entry name" value="Metallo-hydrolase/oxidoreductase"/>
    <property type="match status" value="1"/>
</dbReference>
<evidence type="ECO:0000313" key="3">
    <source>
        <dbReference type="Ensembl" id="ENSCINP00000036114.1"/>
    </source>
</evidence>
<sequence>MTAQYTIRTIGVSSLPGVNQLIRHTYFCDNCWELLLAVTMPNKLLITIAVLAIAYYARYKSGRRHSAKQDQVVVTSIKALADLEKHSEKFNVARVEKVTEGVYVAIGYAIANMIMLEGTDGIIIVDTTESKESALQAMAEFRKITNKPLKGIVLTHFHADHLVGADGLIDQAAESGNPSVNIYAHASLDYELTRFYTISQYGFFRGSRQFGTFLNHGKEAINAGIGFKLMVPRDISYNVTPPTHTYQDKQTYNLAGITFQLIHTPGESDDQTTVWLP</sequence>
<reference evidence="3" key="4">
    <citation type="submission" date="2025-09" db="UniProtKB">
        <authorList>
            <consortium name="Ensembl"/>
        </authorList>
    </citation>
    <scope>IDENTIFICATION</scope>
</reference>
<keyword evidence="1" id="KW-0812">Transmembrane</keyword>
<evidence type="ECO:0000313" key="4">
    <source>
        <dbReference type="Proteomes" id="UP000008144"/>
    </source>
</evidence>
<reference evidence="4" key="1">
    <citation type="journal article" date="2002" name="Science">
        <title>The draft genome of Ciona intestinalis: insights into chordate and vertebrate origins.</title>
        <authorList>
            <person name="Dehal P."/>
            <person name="Satou Y."/>
            <person name="Campbell R.K."/>
            <person name="Chapman J."/>
            <person name="Degnan B."/>
            <person name="De Tomaso A."/>
            <person name="Davidson B."/>
            <person name="Di Gregorio A."/>
            <person name="Gelpke M."/>
            <person name="Goodstein D.M."/>
            <person name="Harafuji N."/>
            <person name="Hastings K.E."/>
            <person name="Ho I."/>
            <person name="Hotta K."/>
            <person name="Huang W."/>
            <person name="Kawashima T."/>
            <person name="Lemaire P."/>
            <person name="Martinez D."/>
            <person name="Meinertzhagen I.A."/>
            <person name="Necula S."/>
            <person name="Nonaka M."/>
            <person name="Putnam N."/>
            <person name="Rash S."/>
            <person name="Saiga H."/>
            <person name="Satake M."/>
            <person name="Terry A."/>
            <person name="Yamada L."/>
            <person name="Wang H.G."/>
            <person name="Awazu S."/>
            <person name="Azumi K."/>
            <person name="Boore J."/>
            <person name="Branno M."/>
            <person name="Chin-Bow S."/>
            <person name="DeSantis R."/>
            <person name="Doyle S."/>
            <person name="Francino P."/>
            <person name="Keys D.N."/>
            <person name="Haga S."/>
            <person name="Hayashi H."/>
            <person name="Hino K."/>
            <person name="Imai K.S."/>
            <person name="Inaba K."/>
            <person name="Kano S."/>
            <person name="Kobayashi K."/>
            <person name="Kobayashi M."/>
            <person name="Lee B.I."/>
            <person name="Makabe K.W."/>
            <person name="Manohar C."/>
            <person name="Matassi G."/>
            <person name="Medina M."/>
            <person name="Mochizuki Y."/>
            <person name="Mount S."/>
            <person name="Morishita T."/>
            <person name="Miura S."/>
            <person name="Nakayama A."/>
            <person name="Nishizaka S."/>
            <person name="Nomoto H."/>
            <person name="Ohta F."/>
            <person name="Oishi K."/>
            <person name="Rigoutsos I."/>
            <person name="Sano M."/>
            <person name="Sasaki A."/>
            <person name="Sasakura Y."/>
            <person name="Shoguchi E."/>
            <person name="Shin-i T."/>
            <person name="Spagnuolo A."/>
            <person name="Stainier D."/>
            <person name="Suzuki M.M."/>
            <person name="Tassy O."/>
            <person name="Takatori N."/>
            <person name="Tokuoka M."/>
            <person name="Yagi K."/>
            <person name="Yoshizaki F."/>
            <person name="Wada S."/>
            <person name="Zhang C."/>
            <person name="Hyatt P.D."/>
            <person name="Larimer F."/>
            <person name="Detter C."/>
            <person name="Doggett N."/>
            <person name="Glavina T."/>
            <person name="Hawkins T."/>
            <person name="Richardson P."/>
            <person name="Lucas S."/>
            <person name="Kohara Y."/>
            <person name="Levine M."/>
            <person name="Satoh N."/>
            <person name="Rokhsar D.S."/>
        </authorList>
    </citation>
    <scope>NUCLEOTIDE SEQUENCE [LARGE SCALE GENOMIC DNA]</scope>
</reference>
<dbReference type="InParanoid" id="H2Y2H9"/>
<dbReference type="Pfam" id="PF00753">
    <property type="entry name" value="Lactamase_B"/>
    <property type="match status" value="1"/>
</dbReference>
<keyword evidence="1" id="KW-0472">Membrane</keyword>
<dbReference type="InterPro" id="IPR052195">
    <property type="entry name" value="Bact_Alkyl/Aryl-Sulfatase"/>
</dbReference>
<dbReference type="GeneTree" id="ENSGT00390000001710"/>
<keyword evidence="1" id="KW-1133">Transmembrane helix</keyword>
<dbReference type="PANTHER" id="PTHR43223">
    <property type="entry name" value="ALKYL/ARYL-SULFATASE"/>
    <property type="match status" value="1"/>
</dbReference>
<evidence type="ECO:0000256" key="1">
    <source>
        <dbReference type="SAM" id="Phobius"/>
    </source>
</evidence>
<keyword evidence="4" id="KW-1185">Reference proteome</keyword>
<dbReference type="FunFam" id="3.60.15.30:FF:000002">
    <property type="entry name" value="Uncharacterized protein"/>
    <property type="match status" value="1"/>
</dbReference>
<reference evidence="3" key="3">
    <citation type="submission" date="2025-08" db="UniProtKB">
        <authorList>
            <consortium name="Ensembl"/>
        </authorList>
    </citation>
    <scope>IDENTIFICATION</scope>
</reference>
<proteinExistence type="predicted"/>
<accession>H2Y2H9</accession>
<dbReference type="EMBL" id="EAAA01001910">
    <property type="status" value="NOT_ANNOTATED_CDS"/>
    <property type="molecule type" value="Genomic_DNA"/>
</dbReference>
<feature type="transmembrane region" description="Helical" evidence="1">
    <location>
        <begin position="34"/>
        <end position="57"/>
    </location>
</feature>
<name>H2Y2H9_CIOIN</name>
<evidence type="ECO:0000259" key="2">
    <source>
        <dbReference type="Pfam" id="PF00753"/>
    </source>
</evidence>
<dbReference type="Proteomes" id="UP000008144">
    <property type="component" value="Chromosome 4"/>
</dbReference>
<dbReference type="Ensembl" id="ENSCINT00000035754.1">
    <property type="protein sequence ID" value="ENSCINP00000036114.1"/>
    <property type="gene ID" value="ENSCING00000020399.1"/>
</dbReference>
<dbReference type="InterPro" id="IPR036866">
    <property type="entry name" value="RibonucZ/Hydroxyglut_hydro"/>
</dbReference>
<dbReference type="HOGENOM" id="CLU_1006580_0_0_1"/>
<organism evidence="3 4">
    <name type="scientific">Ciona intestinalis</name>
    <name type="common">Transparent sea squirt</name>
    <name type="synonym">Ascidia intestinalis</name>
    <dbReference type="NCBI Taxonomy" id="7719"/>
    <lineage>
        <taxon>Eukaryota</taxon>
        <taxon>Metazoa</taxon>
        <taxon>Chordata</taxon>
        <taxon>Tunicata</taxon>
        <taxon>Ascidiacea</taxon>
        <taxon>Phlebobranchia</taxon>
        <taxon>Cionidae</taxon>
        <taxon>Ciona</taxon>
    </lineage>
</organism>
<dbReference type="InterPro" id="IPR001279">
    <property type="entry name" value="Metallo-B-lactamas"/>
</dbReference>
<feature type="domain" description="Metallo-beta-lactamase" evidence="2">
    <location>
        <begin position="110"/>
        <end position="275"/>
    </location>
</feature>